<keyword evidence="2" id="KW-1185">Reference proteome</keyword>
<accession>A0A7X2P0Z7</accession>
<reference evidence="1 2" key="1">
    <citation type="submission" date="2019-08" db="EMBL/GenBank/DDBJ databases">
        <title>In-depth cultivation of the pig gut microbiome towards novel bacterial diversity and tailored functional studies.</title>
        <authorList>
            <person name="Wylensek D."/>
            <person name="Hitch T.C.A."/>
            <person name="Clavel T."/>
        </authorList>
    </citation>
    <scope>NUCLEOTIDE SEQUENCE [LARGE SCALE GENOMIC DNA]</scope>
    <source>
        <strain evidence="1 2">BSM-380-WT-5A</strain>
    </source>
</reference>
<organism evidence="1 2">
    <name type="scientific">Oliverpabstia intestinalis</name>
    <dbReference type="NCBI Taxonomy" id="2606633"/>
    <lineage>
        <taxon>Bacteria</taxon>
        <taxon>Bacillati</taxon>
        <taxon>Bacillota</taxon>
        <taxon>Clostridia</taxon>
        <taxon>Lachnospirales</taxon>
        <taxon>Lachnospiraceae</taxon>
        <taxon>Oliverpabstia</taxon>
    </lineage>
</organism>
<gene>
    <name evidence="1" type="ORF">FYJ57_01545</name>
</gene>
<dbReference type="RefSeq" id="WP_154431267.1">
    <property type="nucleotide sequence ID" value="NZ_VUMS01000002.1"/>
</dbReference>
<dbReference type="GO" id="GO:0016787">
    <property type="term" value="F:hydrolase activity"/>
    <property type="evidence" value="ECO:0007669"/>
    <property type="project" value="UniProtKB-KW"/>
</dbReference>
<evidence type="ECO:0000313" key="2">
    <source>
        <dbReference type="Proteomes" id="UP000440513"/>
    </source>
</evidence>
<dbReference type="PANTHER" id="PTHR38659:SF2">
    <property type="entry name" value="HDIG DOMAIN PROTEIN"/>
    <property type="match status" value="1"/>
</dbReference>
<dbReference type="PANTHER" id="PTHR38659">
    <property type="entry name" value="METAL-DEPENDENT PHOSPHOHYDROLASE"/>
    <property type="match status" value="1"/>
</dbReference>
<dbReference type="EMBL" id="VUMS01000002">
    <property type="protein sequence ID" value="MST65446.1"/>
    <property type="molecule type" value="Genomic_DNA"/>
</dbReference>
<sequence>MEYIAREDALALLKRYNQDPFHLQHAFTVEAVMKWYANELGYAEDAEYWGIVGLLHDIDFEQYPEEHCLKAPELLREGGVGEDIIHSVVSHGYGITIGCGATLDVAPEHEMEKVLFAADELTGLIWAAALMRPSKSTKDMELKSLKKKYKSKGFAAGCSREVIQRGADQLGWELEKLLTMTMEAMKSTEDTINAECESL</sequence>
<protein>
    <submittedName>
        <fullName evidence="1">Hydrolase</fullName>
    </submittedName>
</protein>
<name>A0A7X2P0Z7_9FIRM</name>
<comment type="caution">
    <text evidence="1">The sequence shown here is derived from an EMBL/GenBank/DDBJ whole genome shotgun (WGS) entry which is preliminary data.</text>
</comment>
<dbReference type="Proteomes" id="UP000440513">
    <property type="component" value="Unassembled WGS sequence"/>
</dbReference>
<keyword evidence="1" id="KW-0378">Hydrolase</keyword>
<dbReference type="SUPFAM" id="SSF109604">
    <property type="entry name" value="HD-domain/PDEase-like"/>
    <property type="match status" value="1"/>
</dbReference>
<proteinExistence type="predicted"/>
<dbReference type="Gene3D" id="1.10.3210.10">
    <property type="entry name" value="Hypothetical protein af1432"/>
    <property type="match status" value="1"/>
</dbReference>
<evidence type="ECO:0000313" key="1">
    <source>
        <dbReference type="EMBL" id="MST65446.1"/>
    </source>
</evidence>
<dbReference type="AlphaFoldDB" id="A0A7X2P0Z7"/>